<evidence type="ECO:0000313" key="1">
    <source>
        <dbReference type="EMBL" id="MCP1375166.1"/>
    </source>
</evidence>
<accession>A0ABT1FCR6</accession>
<reference evidence="1 2" key="1">
    <citation type="submission" date="2022-06" db="EMBL/GenBank/DDBJ databases">
        <title>Dyella sp. Sa strain:Sa Genome sequencing.</title>
        <authorList>
            <person name="Park S."/>
        </authorList>
    </citation>
    <scope>NUCLEOTIDE SEQUENCE [LARGE SCALE GENOMIC DNA]</scope>
    <source>
        <strain evidence="1 2">Sa</strain>
    </source>
</reference>
<protein>
    <submittedName>
        <fullName evidence="1">Uncharacterized protein</fullName>
    </submittedName>
</protein>
<name>A0ABT1FCR6_9GAMM</name>
<sequence length="173" mass="19556">MHNDDLDEDFKAAAGGTAVPSEFLQEIGRITVQFALLERDIVELTHHLLGIPESMGRCVTSELSFRGITQLASSLLQERLPEELEDFRNLLKLVGRCEERRNAITHSLYGFLWSKDLGQATVVRTKYSAKQTKGLSFQREIMTVKDLSGIARELAIVRHDVESFRRRIGSNTP</sequence>
<organism evidence="1 2">
    <name type="scientific">Dyella lutea</name>
    <dbReference type="NCBI Taxonomy" id="2950441"/>
    <lineage>
        <taxon>Bacteria</taxon>
        <taxon>Pseudomonadati</taxon>
        <taxon>Pseudomonadota</taxon>
        <taxon>Gammaproteobacteria</taxon>
        <taxon>Lysobacterales</taxon>
        <taxon>Rhodanobacteraceae</taxon>
        <taxon>Dyella</taxon>
    </lineage>
</organism>
<keyword evidence="2" id="KW-1185">Reference proteome</keyword>
<dbReference type="Proteomes" id="UP001204615">
    <property type="component" value="Unassembled WGS sequence"/>
</dbReference>
<dbReference type="EMBL" id="JAMZEK010000003">
    <property type="protein sequence ID" value="MCP1375166.1"/>
    <property type="molecule type" value="Genomic_DNA"/>
</dbReference>
<evidence type="ECO:0000313" key="2">
    <source>
        <dbReference type="Proteomes" id="UP001204615"/>
    </source>
</evidence>
<proteinExistence type="predicted"/>
<comment type="caution">
    <text evidence="1">The sequence shown here is derived from an EMBL/GenBank/DDBJ whole genome shotgun (WGS) entry which is preliminary data.</text>
</comment>
<gene>
    <name evidence="1" type="ORF">NC595_14040</name>
</gene>
<dbReference type="RefSeq" id="WP_253567435.1">
    <property type="nucleotide sequence ID" value="NZ_JAMZEK010000003.1"/>
</dbReference>